<dbReference type="PANTHER" id="PTHR43201:SF5">
    <property type="entry name" value="MEDIUM-CHAIN ACYL-COA LIGASE ACSF2, MITOCHONDRIAL"/>
    <property type="match status" value="1"/>
</dbReference>
<accession>A0A8X6K1W0</accession>
<evidence type="ECO:0000256" key="2">
    <source>
        <dbReference type="ARBA" id="ARBA00022598"/>
    </source>
</evidence>
<gene>
    <name evidence="9" type="primary">ACSF2</name>
    <name evidence="9" type="ORF">TNIN_307551</name>
</gene>
<dbReference type="EC" id="6.2.1.2" evidence="4"/>
<feature type="domain" description="AMP-dependent synthetase/ligase" evidence="8">
    <location>
        <begin position="52"/>
        <end position="258"/>
    </location>
</feature>
<name>A0A8X6K1W0_9ARAC</name>
<dbReference type="Proteomes" id="UP000886998">
    <property type="component" value="Unassembled WGS sequence"/>
</dbReference>
<evidence type="ECO:0000256" key="1">
    <source>
        <dbReference type="ARBA" id="ARBA00006432"/>
    </source>
</evidence>
<comment type="catalytic activity">
    <reaction evidence="7">
        <text>a medium-chain fatty acid + ATP + CoA = a medium-chain fatty acyl-CoA + AMP + diphosphate</text>
        <dbReference type="Rhea" id="RHEA:48340"/>
        <dbReference type="ChEBI" id="CHEBI:30616"/>
        <dbReference type="ChEBI" id="CHEBI:33019"/>
        <dbReference type="ChEBI" id="CHEBI:57287"/>
        <dbReference type="ChEBI" id="CHEBI:59558"/>
        <dbReference type="ChEBI" id="CHEBI:90546"/>
        <dbReference type="ChEBI" id="CHEBI:456215"/>
        <dbReference type="EC" id="6.2.1.2"/>
    </reaction>
</comment>
<dbReference type="PROSITE" id="PS00455">
    <property type="entry name" value="AMP_BINDING"/>
    <property type="match status" value="1"/>
</dbReference>
<dbReference type="InterPro" id="IPR020845">
    <property type="entry name" value="AMP-binding_CS"/>
</dbReference>
<dbReference type="AlphaFoldDB" id="A0A8X6K1W0"/>
<dbReference type="SUPFAM" id="SSF56801">
    <property type="entry name" value="Acetyl-CoA synthetase-like"/>
    <property type="match status" value="1"/>
</dbReference>
<dbReference type="Pfam" id="PF00501">
    <property type="entry name" value="AMP-binding"/>
    <property type="match status" value="1"/>
</dbReference>
<keyword evidence="2 9" id="KW-0436">Ligase</keyword>
<dbReference type="Gene3D" id="3.40.50.12780">
    <property type="entry name" value="N-terminal domain of ligase-like"/>
    <property type="match status" value="1"/>
</dbReference>
<dbReference type="InterPro" id="IPR000873">
    <property type="entry name" value="AMP-dep_synth/lig_dom"/>
</dbReference>
<evidence type="ECO:0000256" key="3">
    <source>
        <dbReference type="ARBA" id="ARBA00037247"/>
    </source>
</evidence>
<dbReference type="OrthoDB" id="6433089at2759"/>
<protein>
    <recommendedName>
        <fullName evidence="5">Medium-chain acyl-CoA ligase ACSF2, mitochondrial</fullName>
        <ecNumber evidence="4">6.2.1.2</ecNumber>
    </recommendedName>
</protein>
<dbReference type="PANTHER" id="PTHR43201">
    <property type="entry name" value="ACYL-COA SYNTHETASE"/>
    <property type="match status" value="1"/>
</dbReference>
<evidence type="ECO:0000256" key="6">
    <source>
        <dbReference type="ARBA" id="ARBA00047319"/>
    </source>
</evidence>
<evidence type="ECO:0000256" key="7">
    <source>
        <dbReference type="ARBA" id="ARBA00048277"/>
    </source>
</evidence>
<evidence type="ECO:0000313" key="10">
    <source>
        <dbReference type="Proteomes" id="UP000886998"/>
    </source>
</evidence>
<evidence type="ECO:0000313" key="9">
    <source>
        <dbReference type="EMBL" id="GFS55768.1"/>
    </source>
</evidence>
<sequence length="269" mass="30274">MRFLRVQKTLTDLLRLHNVHVRCASGVQQKLSYVFKGGDILLTDLRVGDLIDRSADKCGDDVAFISMHQDISKTFSEMRREVERLASGFISIGLRKGDKIAIFSPNCYEWPLTQYAAAKAGLILVNINPALQKMEVEYCLKKVKCKAVVTWDVFKTQDYYKIMCDLIPELPKSKPGHIRNSNLPNLESVIMISDNKMDGTFDFKDVLDSGNKESDKLLSEIEKSIQFDDPVNIQYTSGTTGTPKGATLNHHSLVNNCLIGASRLRFHLS</sequence>
<proteinExistence type="inferred from homology"/>
<dbReference type="InterPro" id="IPR042099">
    <property type="entry name" value="ANL_N_sf"/>
</dbReference>
<comment type="catalytic activity">
    <reaction evidence="6">
        <text>octanoate + ATP + CoA = octanoyl-CoA + AMP + diphosphate</text>
        <dbReference type="Rhea" id="RHEA:33631"/>
        <dbReference type="ChEBI" id="CHEBI:25646"/>
        <dbReference type="ChEBI" id="CHEBI:30616"/>
        <dbReference type="ChEBI" id="CHEBI:33019"/>
        <dbReference type="ChEBI" id="CHEBI:57287"/>
        <dbReference type="ChEBI" id="CHEBI:57386"/>
        <dbReference type="ChEBI" id="CHEBI:456215"/>
    </reaction>
</comment>
<evidence type="ECO:0000256" key="4">
    <source>
        <dbReference type="ARBA" id="ARBA00039009"/>
    </source>
</evidence>
<comment type="similarity">
    <text evidence="1">Belongs to the ATP-dependent AMP-binding enzyme family.</text>
</comment>
<comment type="function">
    <text evidence="3">Acyl-CoA synthases catalyze the initial reaction in fatty acid metabolism, by forming a thioester with CoA. Has some preference toward medium-chain substrates. Plays a role in adipocyte differentiation.</text>
</comment>
<evidence type="ECO:0000259" key="8">
    <source>
        <dbReference type="Pfam" id="PF00501"/>
    </source>
</evidence>
<reference evidence="9" key="1">
    <citation type="submission" date="2020-08" db="EMBL/GenBank/DDBJ databases">
        <title>Multicomponent nature underlies the extraordinary mechanical properties of spider dragline silk.</title>
        <authorList>
            <person name="Kono N."/>
            <person name="Nakamura H."/>
            <person name="Mori M."/>
            <person name="Yoshida Y."/>
            <person name="Ohtoshi R."/>
            <person name="Malay A.D."/>
            <person name="Moran D.A.P."/>
            <person name="Tomita M."/>
            <person name="Numata K."/>
            <person name="Arakawa K."/>
        </authorList>
    </citation>
    <scope>NUCLEOTIDE SEQUENCE</scope>
</reference>
<evidence type="ECO:0000256" key="5">
    <source>
        <dbReference type="ARBA" id="ARBA00039638"/>
    </source>
</evidence>
<dbReference type="GO" id="GO:0006631">
    <property type="term" value="P:fatty acid metabolic process"/>
    <property type="evidence" value="ECO:0007669"/>
    <property type="project" value="TreeGrafter"/>
</dbReference>
<organism evidence="9 10">
    <name type="scientific">Trichonephila inaurata madagascariensis</name>
    <dbReference type="NCBI Taxonomy" id="2747483"/>
    <lineage>
        <taxon>Eukaryota</taxon>
        <taxon>Metazoa</taxon>
        <taxon>Ecdysozoa</taxon>
        <taxon>Arthropoda</taxon>
        <taxon>Chelicerata</taxon>
        <taxon>Arachnida</taxon>
        <taxon>Araneae</taxon>
        <taxon>Araneomorphae</taxon>
        <taxon>Entelegynae</taxon>
        <taxon>Araneoidea</taxon>
        <taxon>Nephilidae</taxon>
        <taxon>Trichonephila</taxon>
        <taxon>Trichonephila inaurata</taxon>
    </lineage>
</organism>
<comment type="caution">
    <text evidence="9">The sequence shown here is derived from an EMBL/GenBank/DDBJ whole genome shotgun (WGS) entry which is preliminary data.</text>
</comment>
<dbReference type="EMBL" id="BMAV01027052">
    <property type="protein sequence ID" value="GFS55768.1"/>
    <property type="molecule type" value="Genomic_DNA"/>
</dbReference>
<dbReference type="GO" id="GO:0031956">
    <property type="term" value="F:medium-chain fatty acid-CoA ligase activity"/>
    <property type="evidence" value="ECO:0007669"/>
    <property type="project" value="UniProtKB-EC"/>
</dbReference>
<feature type="non-terminal residue" evidence="9">
    <location>
        <position position="1"/>
    </location>
</feature>
<keyword evidence="10" id="KW-1185">Reference proteome</keyword>